<feature type="zinc finger region" description="C3H1-type" evidence="7">
    <location>
        <begin position="7"/>
        <end position="33"/>
    </location>
</feature>
<dbReference type="SUPFAM" id="SSF53098">
    <property type="entry name" value="Ribonuclease H-like"/>
    <property type="match status" value="1"/>
</dbReference>
<evidence type="ECO:0000256" key="4">
    <source>
        <dbReference type="ARBA" id="ARBA00022801"/>
    </source>
</evidence>
<dbReference type="InterPro" id="IPR034922">
    <property type="entry name" value="REX1-like_exo"/>
</dbReference>
<keyword evidence="6" id="KW-0539">Nucleus</keyword>
<keyword evidence="7" id="KW-0863">Zinc-finger</keyword>
<evidence type="ECO:0000256" key="1">
    <source>
        <dbReference type="ARBA" id="ARBA00004123"/>
    </source>
</evidence>
<accession>A0A146LUR9</accession>
<dbReference type="GO" id="GO:0003676">
    <property type="term" value="F:nucleic acid binding"/>
    <property type="evidence" value="ECO:0007669"/>
    <property type="project" value="InterPro"/>
</dbReference>
<proteinExistence type="inferred from homology"/>
<dbReference type="SMART" id="SM00479">
    <property type="entry name" value="EXOIII"/>
    <property type="match status" value="1"/>
</dbReference>
<feature type="domain" description="C3H1-type" evidence="9">
    <location>
        <begin position="7"/>
        <end position="33"/>
    </location>
</feature>
<evidence type="ECO:0000256" key="8">
    <source>
        <dbReference type="SAM" id="MobiDB-lite"/>
    </source>
</evidence>
<dbReference type="PROSITE" id="PS50103">
    <property type="entry name" value="ZF_C3H1"/>
    <property type="match status" value="1"/>
</dbReference>
<keyword evidence="7" id="KW-0479">Metal-binding</keyword>
<dbReference type="PANTHER" id="PTHR12801">
    <property type="entry name" value="RNA EXONUCLEASE REXO1 / RECO3 FAMILY MEMBER-RELATED"/>
    <property type="match status" value="1"/>
</dbReference>
<evidence type="ECO:0000256" key="6">
    <source>
        <dbReference type="ARBA" id="ARBA00023242"/>
    </source>
</evidence>
<dbReference type="GO" id="GO:0005634">
    <property type="term" value="C:nucleus"/>
    <property type="evidence" value="ECO:0007669"/>
    <property type="project" value="UniProtKB-SubCell"/>
</dbReference>
<dbReference type="Gene3D" id="3.30.420.10">
    <property type="entry name" value="Ribonuclease H-like superfamily/Ribonuclease H"/>
    <property type="match status" value="1"/>
</dbReference>
<dbReference type="InterPro" id="IPR031736">
    <property type="entry name" value="REXO1-like_dom"/>
</dbReference>
<evidence type="ECO:0000256" key="2">
    <source>
        <dbReference type="ARBA" id="ARBA00006357"/>
    </source>
</evidence>
<dbReference type="AlphaFoldDB" id="A0A146LUR9"/>
<feature type="compositionally biased region" description="Basic and acidic residues" evidence="8">
    <location>
        <begin position="430"/>
        <end position="509"/>
    </location>
</feature>
<keyword evidence="7" id="KW-0862">Zinc</keyword>
<dbReference type="EMBL" id="GDHC01007168">
    <property type="protein sequence ID" value="JAQ11461.1"/>
    <property type="molecule type" value="Transcribed_RNA"/>
</dbReference>
<evidence type="ECO:0000313" key="10">
    <source>
        <dbReference type="EMBL" id="JAQ11461.1"/>
    </source>
</evidence>
<keyword evidence="5 10" id="KW-0269">Exonuclease</keyword>
<gene>
    <name evidence="10" type="primary">Rexo1_1</name>
    <name evidence="10" type="ORF">g.37100</name>
</gene>
<dbReference type="Pfam" id="PF15870">
    <property type="entry name" value="EloA-BP1"/>
    <property type="match status" value="1"/>
</dbReference>
<keyword evidence="3" id="KW-0540">Nuclease</keyword>
<feature type="region of interest" description="Disordered" evidence="8">
    <location>
        <begin position="296"/>
        <end position="585"/>
    </location>
</feature>
<dbReference type="InterPro" id="IPR012337">
    <property type="entry name" value="RNaseH-like_sf"/>
</dbReference>
<feature type="compositionally biased region" description="Basic and acidic residues" evidence="8">
    <location>
        <begin position="368"/>
        <end position="383"/>
    </location>
</feature>
<protein>
    <submittedName>
        <fullName evidence="10">RNA exonuclease 1</fullName>
    </submittedName>
</protein>
<name>A0A146LUR9_LYGHE</name>
<evidence type="ECO:0000256" key="3">
    <source>
        <dbReference type="ARBA" id="ARBA00022722"/>
    </source>
</evidence>
<feature type="compositionally biased region" description="Polar residues" evidence="8">
    <location>
        <begin position="302"/>
        <end position="314"/>
    </location>
</feature>
<keyword evidence="4" id="KW-0378">Hydrolase</keyword>
<feature type="compositionally biased region" description="Basic and acidic residues" evidence="8">
    <location>
        <begin position="518"/>
        <end position="528"/>
    </location>
</feature>
<dbReference type="InterPro" id="IPR036397">
    <property type="entry name" value="RNaseH_sf"/>
</dbReference>
<evidence type="ECO:0000259" key="9">
    <source>
        <dbReference type="PROSITE" id="PS50103"/>
    </source>
</evidence>
<comment type="subcellular location">
    <subcellularLocation>
        <location evidence="1">Nucleus</location>
    </subcellularLocation>
</comment>
<dbReference type="FunFam" id="3.30.420.10:FF:000031">
    <property type="entry name" value="RNA exonuclease 1"/>
    <property type="match status" value="1"/>
</dbReference>
<reference evidence="10" key="1">
    <citation type="journal article" date="2016" name="Gigascience">
        <title>De novo construction of an expanded transcriptome assembly for the western tarnished plant bug, Lygus hesperus.</title>
        <authorList>
            <person name="Tassone E.E."/>
            <person name="Geib S.M."/>
            <person name="Hall B."/>
            <person name="Fabrick J.A."/>
            <person name="Brent C.S."/>
            <person name="Hull J.J."/>
        </authorList>
    </citation>
    <scope>NUCLEOTIDE SEQUENCE</scope>
</reference>
<dbReference type="InterPro" id="IPR013520">
    <property type="entry name" value="Ribonucl_H"/>
</dbReference>
<dbReference type="InterPro" id="IPR047021">
    <property type="entry name" value="REXO1/3/4-like"/>
</dbReference>
<feature type="compositionally biased region" description="Basic and acidic residues" evidence="8">
    <location>
        <begin position="346"/>
        <end position="361"/>
    </location>
</feature>
<feature type="compositionally biased region" description="Basic and acidic residues" evidence="8">
    <location>
        <begin position="410"/>
        <end position="422"/>
    </location>
</feature>
<dbReference type="InterPro" id="IPR000571">
    <property type="entry name" value="Znf_CCCH"/>
</dbReference>
<evidence type="ECO:0000256" key="7">
    <source>
        <dbReference type="PROSITE-ProRule" id="PRU00723"/>
    </source>
</evidence>
<dbReference type="PANTHER" id="PTHR12801:SF115">
    <property type="entry name" value="FI18136P1-RELATED"/>
    <property type="match status" value="1"/>
</dbReference>
<sequence>MLPSKGYFSAIPCVFYLAGNCERPHCHYRHCARDKTNNSNDGQDSPSEEAEIGNWLGANLSESVVTEMVEKAVDKVFVEDPIRAETLDREHIIKTALDKLKEENLIKKANANQKGQSSGAGFPSYKPTPIAELNKRHIPVVYAPERPLSAIRKEKCLDEKSHISSLTFPSSPHTDSFKLWDEKCLKSISHSSAITTPSFDSVMDENSLETKDGSSLDVFPNLLDSSMEGNYSSGHGKNNVVNSYNASSVKSLPRPPASTVVAVCNNVFTEFGSNGSMHEQRESDLLGENHLEEKVRCESRESSAAFNSNTVQESIKTKEQNDKAASISDDSGPNSRKEQSGSSHKPISESEKKSSHKETSKSHHTKKSDKLVASEDDKLGDKHKIQKPLDSTSKHKQERTSSSTSKDKHRSKDREKNGEQNRKSKCKGNGTDKEKKTSLQLDPSRKSVDSSKEDSSRTKKMEKVIDKNDKKHSKSIEKHDKKDRDKHYEKLKDDKRSQGSKSNPDEIYKKSSAKSSKHSSDHHRDKSKSSSHSKSISGATSLKIDGVSKAKKRKLEDEVQQPDKRMKVSGKSAFEGDSKNVPTNHYSTEIDILNNSEIENVQSTVPSADNSSQAVYLNDSGSDDMDVESVIYSPTNHLDAISISSSDSEMKEDNQQDEFIEVNYKRSKERREQICSSRSADTLSSVSDKRWTKAKEAIQRNTSAKIRIAHVPNVSNILSAKTRLLSKTPQTPTAYISTSSVTTDPEDGPIPKVVKRVAHGGQGGGKLPTLIHSPEIKVNASVRQHFCNIFYNEFGKFLRPDDARNKAAAEEFEVAKKCSLTKIYRNNCSLLLLKIRKTKGKLHEDEAAAEKLDSSSTPEYTYGWNLYKCFSKYLMTEEELVQHGYPMPLPGQSNCAYTEKSARRYCVQQPDDKPFTRKCVNCGKLYDIDEDGMPTTSNDCSYHWGRLRRIPGRVLASEKFTCCDGADDAPPCQSSTYHVWSGRNEDCMPGFVKTREFPSYKDESSAGVYALDCEMCYTTRGLELARLTVVDLNEDIIFDEVVSLECPVLDYCTRFSGIDESKMRLAKFSFGEVQQWVLNNIYDKTILVGHSLENDLKVLKIFHKRIVDTSVTFPHKFGFPQKCSLKYLASSVLSLTIQESEHGHDSKEDAVTCLKLIITKIKDDSKVRKPRVIIGFSGKKR</sequence>
<feature type="compositionally biased region" description="Basic and acidic residues" evidence="8">
    <location>
        <begin position="554"/>
        <end position="566"/>
    </location>
</feature>
<dbReference type="GO" id="GO:0004527">
    <property type="term" value="F:exonuclease activity"/>
    <property type="evidence" value="ECO:0007669"/>
    <property type="project" value="UniProtKB-KW"/>
</dbReference>
<dbReference type="GO" id="GO:0008270">
    <property type="term" value="F:zinc ion binding"/>
    <property type="evidence" value="ECO:0007669"/>
    <property type="project" value="UniProtKB-KW"/>
</dbReference>
<dbReference type="CDD" id="cd06145">
    <property type="entry name" value="REX1_like"/>
    <property type="match status" value="1"/>
</dbReference>
<evidence type="ECO:0000256" key="5">
    <source>
        <dbReference type="ARBA" id="ARBA00022839"/>
    </source>
</evidence>
<dbReference type="GO" id="GO:0010629">
    <property type="term" value="P:negative regulation of gene expression"/>
    <property type="evidence" value="ECO:0007669"/>
    <property type="project" value="UniProtKB-ARBA"/>
</dbReference>
<organism evidence="10">
    <name type="scientific">Lygus hesperus</name>
    <name type="common">Western plant bug</name>
    <dbReference type="NCBI Taxonomy" id="30085"/>
    <lineage>
        <taxon>Eukaryota</taxon>
        <taxon>Metazoa</taxon>
        <taxon>Ecdysozoa</taxon>
        <taxon>Arthropoda</taxon>
        <taxon>Hexapoda</taxon>
        <taxon>Insecta</taxon>
        <taxon>Pterygota</taxon>
        <taxon>Neoptera</taxon>
        <taxon>Paraneoptera</taxon>
        <taxon>Hemiptera</taxon>
        <taxon>Heteroptera</taxon>
        <taxon>Panheteroptera</taxon>
        <taxon>Cimicomorpha</taxon>
        <taxon>Miridae</taxon>
        <taxon>Mirini</taxon>
        <taxon>Lygus</taxon>
    </lineage>
</organism>
<comment type="similarity">
    <text evidence="2">Belongs to the REXO1/REXO3 family.</text>
</comment>